<dbReference type="Pfam" id="PF02428">
    <property type="entry name" value="Prot_inhib_II"/>
    <property type="match status" value="1"/>
</dbReference>
<evidence type="ECO:0000256" key="3">
    <source>
        <dbReference type="ARBA" id="ARBA00022900"/>
    </source>
</evidence>
<dbReference type="Proteomes" id="UP001497516">
    <property type="component" value="Chromosome 10"/>
</dbReference>
<sequence length="95" mass="9931">MASLAPHRAAAAAAVLLIFFIGGFLAMEGGEAARAARICPMYCLDVAYMTCNNSSSSSSNNSTDVHIRPACNCCLAPKNCTLHLANGSSMNCLHH</sequence>
<evidence type="ECO:0000256" key="4">
    <source>
        <dbReference type="SAM" id="SignalP"/>
    </source>
</evidence>
<evidence type="ECO:0000256" key="2">
    <source>
        <dbReference type="ARBA" id="ARBA00022690"/>
    </source>
</evidence>
<keyword evidence="2" id="KW-0646">Protease inhibitor</keyword>
<keyword evidence="3" id="KW-0722">Serine protease inhibitor</keyword>
<comment type="similarity">
    <text evidence="1">Belongs to the protease inhibitor I20 (potato type II proteinase inhibitor) family.</text>
</comment>
<dbReference type="PANTHER" id="PTHR33832:SF15">
    <property type="entry name" value="SERINE-TYPE ENDOPEPTIDASE INHIBITOR"/>
    <property type="match status" value="1"/>
</dbReference>
<name>A0AAV2D386_9ROSI</name>
<gene>
    <name evidence="5" type="ORF">LTRI10_LOCUS10006</name>
</gene>
<organism evidence="5 6">
    <name type="scientific">Linum trigynum</name>
    <dbReference type="NCBI Taxonomy" id="586398"/>
    <lineage>
        <taxon>Eukaryota</taxon>
        <taxon>Viridiplantae</taxon>
        <taxon>Streptophyta</taxon>
        <taxon>Embryophyta</taxon>
        <taxon>Tracheophyta</taxon>
        <taxon>Spermatophyta</taxon>
        <taxon>Magnoliopsida</taxon>
        <taxon>eudicotyledons</taxon>
        <taxon>Gunneridae</taxon>
        <taxon>Pentapetalae</taxon>
        <taxon>rosids</taxon>
        <taxon>fabids</taxon>
        <taxon>Malpighiales</taxon>
        <taxon>Linaceae</taxon>
        <taxon>Linum</taxon>
    </lineage>
</organism>
<proteinExistence type="inferred from homology"/>
<evidence type="ECO:0000313" key="5">
    <source>
        <dbReference type="EMBL" id="CAL1363626.1"/>
    </source>
</evidence>
<dbReference type="GO" id="GO:0004867">
    <property type="term" value="F:serine-type endopeptidase inhibitor activity"/>
    <property type="evidence" value="ECO:0007669"/>
    <property type="project" value="UniProtKB-KW"/>
</dbReference>
<dbReference type="InterPro" id="IPR051391">
    <property type="entry name" value="Protease_inhibitor_I20"/>
</dbReference>
<dbReference type="EMBL" id="OZ034814">
    <property type="protein sequence ID" value="CAL1363626.1"/>
    <property type="molecule type" value="Genomic_DNA"/>
</dbReference>
<feature type="signal peptide" evidence="4">
    <location>
        <begin position="1"/>
        <end position="26"/>
    </location>
</feature>
<dbReference type="InterPro" id="IPR003465">
    <property type="entry name" value="Prot_inh_I20"/>
</dbReference>
<dbReference type="Gene3D" id="3.30.60.30">
    <property type="match status" value="1"/>
</dbReference>
<protein>
    <submittedName>
        <fullName evidence="5">Uncharacterized protein</fullName>
    </submittedName>
</protein>
<feature type="chain" id="PRO_5043561847" evidence="4">
    <location>
        <begin position="27"/>
        <end position="95"/>
    </location>
</feature>
<dbReference type="PANTHER" id="PTHR33832">
    <property type="entry name" value="SERINE-TYPE ENDOPEPTIDASE INHIBITOR"/>
    <property type="match status" value="1"/>
</dbReference>
<evidence type="ECO:0000256" key="1">
    <source>
        <dbReference type="ARBA" id="ARBA00007766"/>
    </source>
</evidence>
<accession>A0AAV2D386</accession>
<evidence type="ECO:0000313" key="6">
    <source>
        <dbReference type="Proteomes" id="UP001497516"/>
    </source>
</evidence>
<dbReference type="SUPFAM" id="SSF100897">
    <property type="entry name" value="Plant proteinase inhibitors"/>
    <property type="match status" value="1"/>
</dbReference>
<keyword evidence="4" id="KW-0732">Signal</keyword>
<keyword evidence="6" id="KW-1185">Reference proteome</keyword>
<dbReference type="AlphaFoldDB" id="A0AAV2D386"/>
<reference evidence="5 6" key="1">
    <citation type="submission" date="2024-04" db="EMBL/GenBank/DDBJ databases">
        <authorList>
            <person name="Fracassetti M."/>
        </authorList>
    </citation>
    <scope>NUCLEOTIDE SEQUENCE [LARGE SCALE GENOMIC DNA]</scope>
</reference>